<organism evidence="5 6">
    <name type="scientific">Sphingobacterium deserti</name>
    <dbReference type="NCBI Taxonomy" id="1229276"/>
    <lineage>
        <taxon>Bacteria</taxon>
        <taxon>Pseudomonadati</taxon>
        <taxon>Bacteroidota</taxon>
        <taxon>Sphingobacteriia</taxon>
        <taxon>Sphingobacteriales</taxon>
        <taxon>Sphingobacteriaceae</taxon>
        <taxon>Sphingobacterium</taxon>
    </lineage>
</organism>
<dbReference type="GO" id="GO:0016887">
    <property type="term" value="F:ATP hydrolysis activity"/>
    <property type="evidence" value="ECO:0007669"/>
    <property type="project" value="InterPro"/>
</dbReference>
<reference evidence="6" key="1">
    <citation type="submission" date="2014-04" db="EMBL/GenBank/DDBJ databases">
        <title>Whole-Genome optical mapping and complete genome sequence of Sphingobacterium deserti sp. nov., a new spaces isolated from desert in the west of China.</title>
        <authorList>
            <person name="Teng C."/>
            <person name="Zhou Z."/>
            <person name="Li X."/>
            <person name="Chen M."/>
            <person name="Lin M."/>
            <person name="Wang L."/>
            <person name="Su S."/>
            <person name="Zhang C."/>
            <person name="Zhang W."/>
        </authorList>
    </citation>
    <scope>NUCLEOTIDE SEQUENCE [LARGE SCALE GENOMIC DNA]</scope>
    <source>
        <strain evidence="6">ACCC05744</strain>
    </source>
</reference>
<keyword evidence="6" id="KW-1185">Reference proteome</keyword>
<evidence type="ECO:0000256" key="3">
    <source>
        <dbReference type="ARBA" id="ARBA00022840"/>
    </source>
</evidence>
<evidence type="ECO:0000313" key="6">
    <source>
        <dbReference type="Proteomes" id="UP000031802"/>
    </source>
</evidence>
<dbReference type="OrthoDB" id="9782239at2"/>
<feature type="domain" description="ABC transporter" evidence="4">
    <location>
        <begin position="23"/>
        <end position="264"/>
    </location>
</feature>
<dbReference type="InterPro" id="IPR005670">
    <property type="entry name" value="PstB-like"/>
</dbReference>
<keyword evidence="1" id="KW-0813">Transport</keyword>
<dbReference type="eggNOG" id="COG1117">
    <property type="taxonomic scope" value="Bacteria"/>
</dbReference>
<reference evidence="5 6" key="2">
    <citation type="journal article" date="2015" name="PLoS ONE">
        <title>Whole-Genome Optical Mapping and Finished Genome Sequence of Sphingobacterium deserti sp. nov., a New Species Isolated from the Western Desert of China.</title>
        <authorList>
            <person name="Teng C."/>
            <person name="Zhou Z."/>
            <person name="Molnar I."/>
            <person name="Li X."/>
            <person name="Tang R."/>
            <person name="Chen M."/>
            <person name="Wang L."/>
            <person name="Su S."/>
            <person name="Zhang W."/>
            <person name="Lin M."/>
        </authorList>
    </citation>
    <scope>NUCLEOTIDE SEQUENCE [LARGE SCALE GENOMIC DNA]</scope>
    <source>
        <strain evidence="6">ACCC05744</strain>
    </source>
</reference>
<dbReference type="Gene3D" id="3.40.50.300">
    <property type="entry name" value="P-loop containing nucleotide triphosphate hydrolases"/>
    <property type="match status" value="1"/>
</dbReference>
<dbReference type="PROSITE" id="PS50893">
    <property type="entry name" value="ABC_TRANSPORTER_2"/>
    <property type="match status" value="1"/>
</dbReference>
<dbReference type="CDD" id="cd03260">
    <property type="entry name" value="ABC_PstB_phosphate_transporter"/>
    <property type="match status" value="1"/>
</dbReference>
<accession>A0A0B8SZA2</accession>
<gene>
    <name evidence="5" type="ORF">DI53_3470</name>
</gene>
<dbReference type="PANTHER" id="PTHR43423:SF1">
    <property type="entry name" value="ABC TRANSPORTER I FAMILY MEMBER 17"/>
    <property type="match status" value="1"/>
</dbReference>
<evidence type="ECO:0000313" key="5">
    <source>
        <dbReference type="EMBL" id="KGE12731.1"/>
    </source>
</evidence>
<comment type="caution">
    <text evidence="5">The sequence shown here is derived from an EMBL/GenBank/DDBJ whole genome shotgun (WGS) entry which is preliminary data.</text>
</comment>
<dbReference type="SUPFAM" id="SSF52540">
    <property type="entry name" value="P-loop containing nucleoside triphosphate hydrolases"/>
    <property type="match status" value="1"/>
</dbReference>
<sequence length="269" mass="29992">MHAYPSIQTAEAQDLTALSTPHIQIKDLNVIIEGKRILKDINLSVPNNSITSIIGPSGCGKTTLLKTLNRLVDDTKGVEVSGSVLVNGEDIYAKDAEVTHIRKKMGLLSQKPFPLPMSIFDNIAYGPRIHGERDKKVLKHIVETQLRNVGLWEEVKDRLDASATRLSIGQQQRLCLARGLAVKPEIILGDESTSALDPLSTQTIENLLIELKKDYTIVLVTHILRQARRVSDYILFVYNGEAVEFGRTEDILLNPQNEITRQYVKGFIS</sequence>
<keyword evidence="3" id="KW-0067">ATP-binding</keyword>
<dbReference type="Pfam" id="PF00005">
    <property type="entry name" value="ABC_tran"/>
    <property type="match status" value="1"/>
</dbReference>
<dbReference type="AlphaFoldDB" id="A0A0B8SZA2"/>
<name>A0A0B8SZA2_9SPHI</name>
<dbReference type="GO" id="GO:0035435">
    <property type="term" value="P:phosphate ion transmembrane transport"/>
    <property type="evidence" value="ECO:0007669"/>
    <property type="project" value="InterPro"/>
</dbReference>
<dbReference type="GO" id="GO:0005524">
    <property type="term" value="F:ATP binding"/>
    <property type="evidence" value="ECO:0007669"/>
    <property type="project" value="UniProtKB-KW"/>
</dbReference>
<dbReference type="STRING" id="1229276.DI53_3470"/>
<evidence type="ECO:0000259" key="4">
    <source>
        <dbReference type="PROSITE" id="PS50893"/>
    </source>
</evidence>
<dbReference type="InterPro" id="IPR003439">
    <property type="entry name" value="ABC_transporter-like_ATP-bd"/>
</dbReference>
<dbReference type="RefSeq" id="WP_037502585.1">
    <property type="nucleotide sequence ID" value="NZ_JJMU01000065.1"/>
</dbReference>
<keyword evidence="1" id="KW-0592">Phosphate transport</keyword>
<evidence type="ECO:0000256" key="2">
    <source>
        <dbReference type="ARBA" id="ARBA00022741"/>
    </source>
</evidence>
<protein>
    <submittedName>
        <fullName evidence="5">Phosphate-transporting ATPase</fullName>
    </submittedName>
</protein>
<dbReference type="PANTHER" id="PTHR43423">
    <property type="entry name" value="ABC TRANSPORTER I FAMILY MEMBER 17"/>
    <property type="match status" value="1"/>
</dbReference>
<evidence type="ECO:0000256" key="1">
    <source>
        <dbReference type="ARBA" id="ARBA00022592"/>
    </source>
</evidence>
<dbReference type="InterPro" id="IPR003593">
    <property type="entry name" value="AAA+_ATPase"/>
</dbReference>
<keyword evidence="2" id="KW-0547">Nucleotide-binding</keyword>
<dbReference type="EMBL" id="JJMU01000065">
    <property type="protein sequence ID" value="KGE12731.1"/>
    <property type="molecule type" value="Genomic_DNA"/>
</dbReference>
<dbReference type="Proteomes" id="UP000031802">
    <property type="component" value="Unassembled WGS sequence"/>
</dbReference>
<dbReference type="SMART" id="SM00382">
    <property type="entry name" value="AAA"/>
    <property type="match status" value="1"/>
</dbReference>
<dbReference type="InterPro" id="IPR027417">
    <property type="entry name" value="P-loop_NTPase"/>
</dbReference>
<proteinExistence type="predicted"/>
<dbReference type="PATRIC" id="fig|1229276.3.peg.3586"/>
<dbReference type="GO" id="GO:0016020">
    <property type="term" value="C:membrane"/>
    <property type="evidence" value="ECO:0007669"/>
    <property type="project" value="InterPro"/>
</dbReference>
<dbReference type="GO" id="GO:0005315">
    <property type="term" value="F:phosphate transmembrane transporter activity"/>
    <property type="evidence" value="ECO:0007669"/>
    <property type="project" value="InterPro"/>
</dbReference>